<accession>A0A8J2L4J6</accession>
<gene>
    <name evidence="1" type="ORF">AFUS01_LOCUS36184</name>
</gene>
<sequence length="91" mass="11060">MKLFYTVHDATMKGIRPFYFLFPGLVRFRKFFSLILFEKNDDFRYQLFEFFKKSIDEHRNTMQAGHPRDYIDALLEESSNMTDFNDEDLLV</sequence>
<dbReference type="AlphaFoldDB" id="A0A8J2L4J6"/>
<keyword evidence="2" id="KW-1185">Reference proteome</keyword>
<evidence type="ECO:0000313" key="1">
    <source>
        <dbReference type="EMBL" id="CAG7826116.1"/>
    </source>
</evidence>
<comment type="caution">
    <text evidence="1">The sequence shown here is derived from an EMBL/GenBank/DDBJ whole genome shotgun (WGS) entry which is preliminary data.</text>
</comment>
<dbReference type="Proteomes" id="UP000708208">
    <property type="component" value="Unassembled WGS sequence"/>
</dbReference>
<organism evidence="1 2">
    <name type="scientific">Allacma fusca</name>
    <dbReference type="NCBI Taxonomy" id="39272"/>
    <lineage>
        <taxon>Eukaryota</taxon>
        <taxon>Metazoa</taxon>
        <taxon>Ecdysozoa</taxon>
        <taxon>Arthropoda</taxon>
        <taxon>Hexapoda</taxon>
        <taxon>Collembola</taxon>
        <taxon>Symphypleona</taxon>
        <taxon>Sminthuridae</taxon>
        <taxon>Allacma</taxon>
    </lineage>
</organism>
<evidence type="ECO:0000313" key="2">
    <source>
        <dbReference type="Proteomes" id="UP000708208"/>
    </source>
</evidence>
<protein>
    <submittedName>
        <fullName evidence="1">Uncharacterized protein</fullName>
    </submittedName>
</protein>
<name>A0A8J2L4J6_9HEXA</name>
<proteinExistence type="predicted"/>
<dbReference type="EMBL" id="CAJVCH010538699">
    <property type="protein sequence ID" value="CAG7826116.1"/>
    <property type="molecule type" value="Genomic_DNA"/>
</dbReference>
<reference evidence="1" key="1">
    <citation type="submission" date="2021-06" db="EMBL/GenBank/DDBJ databases">
        <authorList>
            <person name="Hodson N. C."/>
            <person name="Mongue J. A."/>
            <person name="Jaron S. K."/>
        </authorList>
    </citation>
    <scope>NUCLEOTIDE SEQUENCE</scope>
</reference>
<feature type="non-terminal residue" evidence="1">
    <location>
        <position position="91"/>
    </location>
</feature>